<comment type="catalytic activity">
    <reaction evidence="7">
        <text>[(1-&gt;4)-alpha-D-galacturonosyl methyl ester](n) + n H2O = [(1-&gt;4)-alpha-D-galacturonosyl](n) + n methanol + n H(+)</text>
        <dbReference type="Rhea" id="RHEA:22380"/>
        <dbReference type="Rhea" id="RHEA-COMP:14570"/>
        <dbReference type="Rhea" id="RHEA-COMP:14573"/>
        <dbReference type="ChEBI" id="CHEBI:15377"/>
        <dbReference type="ChEBI" id="CHEBI:15378"/>
        <dbReference type="ChEBI" id="CHEBI:17790"/>
        <dbReference type="ChEBI" id="CHEBI:140522"/>
        <dbReference type="ChEBI" id="CHEBI:140523"/>
        <dbReference type="EC" id="3.1.1.11"/>
    </reaction>
</comment>
<dbReference type="PANTHER" id="PTHR31707">
    <property type="entry name" value="PECTINESTERASE"/>
    <property type="match status" value="1"/>
</dbReference>
<dbReference type="SUPFAM" id="SSF51126">
    <property type="entry name" value="Pectin lyase-like"/>
    <property type="match status" value="1"/>
</dbReference>
<comment type="subcellular location">
    <subcellularLocation>
        <location evidence="7">Secreted</location>
        <location evidence="7">Cell wall</location>
    </subcellularLocation>
</comment>
<dbReference type="PROSITE" id="PS00800">
    <property type="entry name" value="PECTINESTERASE_1"/>
    <property type="match status" value="1"/>
</dbReference>
<comment type="caution">
    <text evidence="10">The sequence shown here is derived from an EMBL/GenBank/DDBJ whole genome shotgun (WGS) entry which is preliminary data.</text>
</comment>
<feature type="active site" evidence="6">
    <location>
        <position position="383"/>
    </location>
</feature>
<evidence type="ECO:0000313" key="11">
    <source>
        <dbReference type="Proteomes" id="UP000639772"/>
    </source>
</evidence>
<dbReference type="Pfam" id="PF01095">
    <property type="entry name" value="Pectinesterase"/>
    <property type="match status" value="1"/>
</dbReference>
<dbReference type="InterPro" id="IPR011050">
    <property type="entry name" value="Pectin_lyase_fold/virulence"/>
</dbReference>
<dbReference type="InterPro" id="IPR018040">
    <property type="entry name" value="Pectinesterase_Tyr_AS"/>
</dbReference>
<keyword evidence="8" id="KW-0472">Membrane</keyword>
<dbReference type="Gene3D" id="1.20.140.40">
    <property type="entry name" value="Invertase/pectin methylesterase inhibitor family protein"/>
    <property type="match status" value="1"/>
</dbReference>
<keyword evidence="8" id="KW-0812">Transmembrane</keyword>
<keyword evidence="8" id="KW-1133">Transmembrane helix</keyword>
<evidence type="ECO:0000256" key="4">
    <source>
        <dbReference type="ARBA" id="ARBA00022801"/>
    </source>
</evidence>
<dbReference type="GO" id="GO:0030599">
    <property type="term" value="F:pectinesterase activity"/>
    <property type="evidence" value="ECO:0007669"/>
    <property type="project" value="UniProtKB-UniRule"/>
</dbReference>
<dbReference type="SMART" id="SM00856">
    <property type="entry name" value="PMEI"/>
    <property type="match status" value="1"/>
</dbReference>
<comment type="similarity">
    <text evidence="2">In the N-terminal section; belongs to the PMEI family.</text>
</comment>
<dbReference type="InterPro" id="IPR012334">
    <property type="entry name" value="Pectin_lyas_fold"/>
</dbReference>
<dbReference type="GO" id="GO:0045490">
    <property type="term" value="P:pectin catabolic process"/>
    <property type="evidence" value="ECO:0007669"/>
    <property type="project" value="UniProtKB-UniRule"/>
</dbReference>
<dbReference type="PROSITE" id="PS00503">
    <property type="entry name" value="PECTINESTERASE_2"/>
    <property type="match status" value="1"/>
</dbReference>
<dbReference type="AlphaFoldDB" id="A0A835UNU7"/>
<proteinExistence type="inferred from homology"/>
<evidence type="ECO:0000256" key="5">
    <source>
        <dbReference type="ARBA" id="ARBA00023085"/>
    </source>
</evidence>
<sequence length="545" mass="58754">MASSSSHAPLLDSPRTTKAFSFKKSLVFVSSLAALIGLIALSTHHVIHHSLYSLNKPSVLCAHSPNPAACIDIVSSTNSTGRSPKDLFHSILRRSLHDIRFAQTNTANIRLRVNGPLRPPLDDCLELLDLSHDRIISSISAFSSGSFMDSRTWLSAVLTNHVTCREGLDGLPNQPIRAELDSLTAQASAALAVLRAIAGDNVDELGTVTDLPPWVGPAERVVLNAFSPAELAVDVTVAKDGSGNYRTLQAAVDSAPANSKGRFTIYVKAGTYKENVQVGKNKKNITIVGDGMNATVISGSLNFVDGSTTFNSATLAAVGDGFILQDLCVENTAGPEKHQAVAVRIGADKSVVNRCQIRGYQDTLYAHSLRQFYRDSLISGTIDYIFGNAAVVFQKCNLVARKPLANQKNAVTAQGRTDKNQNTGTSIQDCRIVPASDLVPVKGSIPTYLGRPWKEYSRTVVMQSYIDNHVNPKGWLEWDGDFALQTLYYGEYNNYGPGAGTAGRVKWPGYHVITNPQDAVPFTVAVLIQGNEWLASTKVPFTAGL</sequence>
<dbReference type="EC" id="3.1.1.11" evidence="7"/>
<comment type="similarity">
    <text evidence="3">In the C-terminal section; belongs to the pectinesterase family.</text>
</comment>
<comment type="function">
    <text evidence="7">Acts in the modification of cell walls via demethylesterification of cell wall pectin.</text>
</comment>
<dbReference type="InterPro" id="IPR006501">
    <property type="entry name" value="Pectinesterase_inhib_dom"/>
</dbReference>
<evidence type="ECO:0000313" key="10">
    <source>
        <dbReference type="EMBL" id="KAG0468547.1"/>
    </source>
</evidence>
<dbReference type="InterPro" id="IPR035513">
    <property type="entry name" value="Invertase/methylesterase_inhib"/>
</dbReference>
<keyword evidence="7" id="KW-0134">Cell wall</keyword>
<accession>A0A835UNU7</accession>
<evidence type="ECO:0000256" key="6">
    <source>
        <dbReference type="PROSITE-ProRule" id="PRU10040"/>
    </source>
</evidence>
<evidence type="ECO:0000256" key="1">
    <source>
        <dbReference type="ARBA" id="ARBA00005184"/>
    </source>
</evidence>
<evidence type="ECO:0000256" key="2">
    <source>
        <dbReference type="ARBA" id="ARBA00006027"/>
    </source>
</evidence>
<dbReference type="InterPro" id="IPR000070">
    <property type="entry name" value="Pectinesterase_cat"/>
</dbReference>
<dbReference type="NCBIfam" id="TIGR01614">
    <property type="entry name" value="PME_inhib"/>
    <property type="match status" value="1"/>
</dbReference>
<keyword evidence="7" id="KW-0961">Cell wall biogenesis/degradation</keyword>
<dbReference type="Pfam" id="PF04043">
    <property type="entry name" value="PMEI"/>
    <property type="match status" value="1"/>
</dbReference>
<dbReference type="OrthoDB" id="2019149at2759"/>
<dbReference type="EMBL" id="JADCNM010000009">
    <property type="protein sequence ID" value="KAG0468547.1"/>
    <property type="molecule type" value="Genomic_DNA"/>
</dbReference>
<keyword evidence="4 7" id="KW-0378">Hydrolase</keyword>
<dbReference type="InterPro" id="IPR033131">
    <property type="entry name" value="Pectinesterase_Asp_AS"/>
</dbReference>
<feature type="transmembrane region" description="Helical" evidence="8">
    <location>
        <begin position="25"/>
        <end position="47"/>
    </location>
</feature>
<keyword evidence="7" id="KW-0964">Secreted</keyword>
<gene>
    <name evidence="10" type="ORF">HPP92_017875</name>
</gene>
<protein>
    <recommendedName>
        <fullName evidence="7">Pectinesterase</fullName>
        <ecNumber evidence="7">3.1.1.11</ecNumber>
    </recommendedName>
</protein>
<dbReference type="Gene3D" id="2.160.20.10">
    <property type="entry name" value="Single-stranded right-handed beta-helix, Pectin lyase-like"/>
    <property type="match status" value="1"/>
</dbReference>
<feature type="domain" description="Pectinesterase inhibitor" evidence="9">
    <location>
        <begin position="52"/>
        <end position="193"/>
    </location>
</feature>
<dbReference type="FunFam" id="2.160.20.10:FF:000001">
    <property type="entry name" value="Pectinesterase"/>
    <property type="match status" value="1"/>
</dbReference>
<organism evidence="10 11">
    <name type="scientific">Vanilla planifolia</name>
    <name type="common">Vanilla</name>
    <dbReference type="NCBI Taxonomy" id="51239"/>
    <lineage>
        <taxon>Eukaryota</taxon>
        <taxon>Viridiplantae</taxon>
        <taxon>Streptophyta</taxon>
        <taxon>Embryophyta</taxon>
        <taxon>Tracheophyta</taxon>
        <taxon>Spermatophyta</taxon>
        <taxon>Magnoliopsida</taxon>
        <taxon>Liliopsida</taxon>
        <taxon>Asparagales</taxon>
        <taxon>Orchidaceae</taxon>
        <taxon>Vanilloideae</taxon>
        <taxon>Vanilleae</taxon>
        <taxon>Vanilla</taxon>
    </lineage>
</organism>
<comment type="pathway">
    <text evidence="1 7">Glycan metabolism; pectin degradation; 2-dehydro-3-deoxy-D-gluconate from pectin: step 1/5.</text>
</comment>
<dbReference type="Proteomes" id="UP000639772">
    <property type="component" value="Chromosome 9"/>
</dbReference>
<keyword evidence="5 7" id="KW-0063">Aspartyl esterase</keyword>
<dbReference type="UniPathway" id="UPA00545">
    <property type="reaction ID" value="UER00823"/>
</dbReference>
<dbReference type="GO" id="GO:0042545">
    <property type="term" value="P:cell wall modification"/>
    <property type="evidence" value="ECO:0007669"/>
    <property type="project" value="UniProtKB-UniRule"/>
</dbReference>
<evidence type="ECO:0000256" key="8">
    <source>
        <dbReference type="SAM" id="Phobius"/>
    </source>
</evidence>
<reference evidence="10 11" key="1">
    <citation type="journal article" date="2020" name="Nat. Food">
        <title>A phased Vanilla planifolia genome enables genetic improvement of flavour and production.</title>
        <authorList>
            <person name="Hasing T."/>
            <person name="Tang H."/>
            <person name="Brym M."/>
            <person name="Khazi F."/>
            <person name="Huang T."/>
            <person name="Chambers A.H."/>
        </authorList>
    </citation>
    <scope>NUCLEOTIDE SEQUENCE [LARGE SCALE GENOMIC DNA]</scope>
    <source>
        <tissue evidence="10">Leaf</tissue>
    </source>
</reference>
<dbReference type="SUPFAM" id="SSF101148">
    <property type="entry name" value="Plant invertase/pectin methylesterase inhibitor"/>
    <property type="match status" value="1"/>
</dbReference>
<name>A0A835UNU7_VANPL</name>
<evidence type="ECO:0000256" key="3">
    <source>
        <dbReference type="ARBA" id="ARBA00007786"/>
    </source>
</evidence>
<evidence type="ECO:0000259" key="9">
    <source>
        <dbReference type="SMART" id="SM00856"/>
    </source>
</evidence>
<dbReference type="GO" id="GO:0004857">
    <property type="term" value="F:enzyme inhibitor activity"/>
    <property type="evidence" value="ECO:0007669"/>
    <property type="project" value="InterPro"/>
</dbReference>
<evidence type="ECO:0000256" key="7">
    <source>
        <dbReference type="RuleBase" id="RU000589"/>
    </source>
</evidence>